<evidence type="ECO:0000256" key="1">
    <source>
        <dbReference type="SAM" id="MobiDB-lite"/>
    </source>
</evidence>
<reference evidence="2 3" key="1">
    <citation type="submission" date="2016-03" db="EMBL/GenBank/DDBJ databases">
        <title>Comparative genomics of Pseudogymnoascus destructans, the fungus causing white-nose syndrome of bats.</title>
        <authorList>
            <person name="Palmer J.M."/>
            <person name="Drees K.P."/>
            <person name="Foster J.T."/>
            <person name="Lindner D.L."/>
        </authorList>
    </citation>
    <scope>NUCLEOTIDE SEQUENCE [LARGE SCALE GENOMIC DNA]</scope>
    <source>
        <strain evidence="2 3">UAMH 10579</strain>
    </source>
</reference>
<feature type="compositionally biased region" description="Polar residues" evidence="1">
    <location>
        <begin position="469"/>
        <end position="487"/>
    </location>
</feature>
<reference evidence="3" key="2">
    <citation type="journal article" date="2018" name="Nat. Commun.">
        <title>Extreme sensitivity to ultraviolet light in the fungal pathogen causing white-nose syndrome of bats.</title>
        <authorList>
            <person name="Palmer J.M."/>
            <person name="Drees K.P."/>
            <person name="Foster J.T."/>
            <person name="Lindner D.L."/>
        </authorList>
    </citation>
    <scope>NUCLEOTIDE SEQUENCE [LARGE SCALE GENOMIC DNA]</scope>
    <source>
        <strain evidence="3">UAMH 10579</strain>
    </source>
</reference>
<protein>
    <recommendedName>
        <fullName evidence="4">SANTA domain-containing protein</fullName>
    </recommendedName>
</protein>
<feature type="region of interest" description="Disordered" evidence="1">
    <location>
        <begin position="580"/>
        <end position="605"/>
    </location>
</feature>
<feature type="region of interest" description="Disordered" evidence="1">
    <location>
        <begin position="204"/>
        <end position="275"/>
    </location>
</feature>
<organism evidence="2 3">
    <name type="scientific">Pseudogymnoascus verrucosus</name>
    <dbReference type="NCBI Taxonomy" id="342668"/>
    <lineage>
        <taxon>Eukaryota</taxon>
        <taxon>Fungi</taxon>
        <taxon>Dikarya</taxon>
        <taxon>Ascomycota</taxon>
        <taxon>Pezizomycotina</taxon>
        <taxon>Leotiomycetes</taxon>
        <taxon>Thelebolales</taxon>
        <taxon>Thelebolaceae</taxon>
        <taxon>Pseudogymnoascus</taxon>
    </lineage>
</organism>
<evidence type="ECO:0000313" key="3">
    <source>
        <dbReference type="Proteomes" id="UP000091956"/>
    </source>
</evidence>
<feature type="compositionally biased region" description="Low complexity" evidence="1">
    <location>
        <begin position="383"/>
        <end position="419"/>
    </location>
</feature>
<sequence length="605" mass="66454">MSSPAPASDGDAPLIPETPLTSHTNSTQDTPDPNNPHKANTTKYFAFYPLLDPGMFEAFDGAAIFGTTALNKHRISDNLASKIIIWATIHKKPKYGFMARNYFVTSGNNVRKRGKVIGFGSPFIYEGKFKVGIAAGDAWSIIELCEKQEFVDWFHRICDGRFAMFTPDILKKYPAILKTSLGSVVPTANPFLAEAALVKKALAGPTPLGDHTPPPQAPLPPSDQTPTPAPLPAPHDRTPLIRAGLPANDNGLAGSPPHTTKTQMVRPRPVNPAHQSAPAKLASATIPGLHLLSRPPPVFDPAGICAPFSLPFRHPMRYDNPEEFDSEFSHVEYERTPSPFIKGEDYDPLLFGAPAWKAPQTDSSEEYEPKLEYDSEYDPEFMEQVQQQPVQEPAQQQDPAQQQQPVQGPTQELAQQQEPAQEHQQESEQDQRRKAKEQDDKLRSFGTMRAGCPKNPTYEYHSISTTLFDPSKTYTETPPFVNNTNFKGPNLDFPLPPPSDTDSTPRPRDPSPMKGVRTTITASDGTVSSVYGEDEDEETGKASEISYDGDLEIGPEDAEISFEDEKEIHPDEAVDNHILSSNDSDYRIPFGGGKQSGIGRELGGG</sequence>
<keyword evidence="3" id="KW-1185">Reference proteome</keyword>
<dbReference type="Proteomes" id="UP000091956">
    <property type="component" value="Unassembled WGS sequence"/>
</dbReference>
<feature type="region of interest" description="Disordered" evidence="1">
    <location>
        <begin position="1"/>
        <end position="38"/>
    </location>
</feature>
<name>A0A1B8GLW8_9PEZI</name>
<feature type="region of interest" description="Disordered" evidence="1">
    <location>
        <begin position="469"/>
        <end position="544"/>
    </location>
</feature>
<evidence type="ECO:0008006" key="4">
    <source>
        <dbReference type="Google" id="ProtNLM"/>
    </source>
</evidence>
<proteinExistence type="predicted"/>
<gene>
    <name evidence="2" type="ORF">VE01_04082</name>
</gene>
<evidence type="ECO:0000313" key="2">
    <source>
        <dbReference type="EMBL" id="OBT96830.2"/>
    </source>
</evidence>
<dbReference type="GeneID" id="28837468"/>
<dbReference type="RefSeq" id="XP_018130563.2">
    <property type="nucleotide sequence ID" value="XM_018273559.2"/>
</dbReference>
<feature type="compositionally biased region" description="Gly residues" evidence="1">
    <location>
        <begin position="590"/>
        <end position="605"/>
    </location>
</feature>
<dbReference type="EMBL" id="KV460226">
    <property type="protein sequence ID" value="OBT96830.2"/>
    <property type="molecule type" value="Genomic_DNA"/>
</dbReference>
<feature type="compositionally biased region" description="Polar residues" evidence="1">
    <location>
        <begin position="518"/>
        <end position="529"/>
    </location>
</feature>
<feature type="compositionally biased region" description="Polar residues" evidence="1">
    <location>
        <begin position="19"/>
        <end position="38"/>
    </location>
</feature>
<feature type="compositionally biased region" description="Basic and acidic residues" evidence="1">
    <location>
        <begin position="420"/>
        <end position="443"/>
    </location>
</feature>
<feature type="region of interest" description="Disordered" evidence="1">
    <location>
        <begin position="382"/>
        <end position="456"/>
    </location>
</feature>
<dbReference type="AlphaFoldDB" id="A0A1B8GLW8"/>
<accession>A0A1B8GLW8</accession>
<feature type="compositionally biased region" description="Pro residues" evidence="1">
    <location>
        <begin position="212"/>
        <end position="233"/>
    </location>
</feature>